<sequence>MSQSRFWQSSTGPSLAFRRLQVGIISSQARRASPKRQFSGVSFDRSQFITCHGIRYHPVKWERGWPPLAALIARLSPLEQIESLVKNDFPIPFQEAISQHHPKCRLHLSWPHNVGTSVPIAAYICRKIGEPDSRYKYLELDALDISQLAKCCPQLEEFRLPIKRSRAVNLVLGLHFDPRLRPVYQFQIFMTSVLHGIFANATMGEKLALQIWHLISSNQDSRRLQNLRIVPFGLGYPLNDKERLLGWFSRSF</sequence>
<comment type="caution">
    <text evidence="1">The sequence shown here is derived from an EMBL/GenBank/DDBJ whole genome shotgun (WGS) entry which is preliminary data.</text>
</comment>
<accession>A0AAD6DSF2</accession>
<dbReference type="RefSeq" id="XP_056748927.1">
    <property type="nucleotide sequence ID" value="XM_056900259.1"/>
</dbReference>
<gene>
    <name evidence="1" type="ORF">N7537_009205</name>
</gene>
<reference evidence="1" key="2">
    <citation type="submission" date="2023-01" db="EMBL/GenBank/DDBJ databases">
        <authorList>
            <person name="Petersen C."/>
        </authorList>
    </citation>
    <scope>NUCLEOTIDE SEQUENCE</scope>
    <source>
        <strain evidence="1">IBT 12815</strain>
    </source>
</reference>
<evidence type="ECO:0000313" key="2">
    <source>
        <dbReference type="Proteomes" id="UP001213799"/>
    </source>
</evidence>
<proteinExistence type="predicted"/>
<dbReference type="Proteomes" id="UP001213799">
    <property type="component" value="Unassembled WGS sequence"/>
</dbReference>
<keyword evidence="2" id="KW-1185">Reference proteome</keyword>
<name>A0AAD6DSF2_9EURO</name>
<dbReference type="EMBL" id="JAQJAE010000005">
    <property type="protein sequence ID" value="KAJ5592301.1"/>
    <property type="molecule type" value="Genomic_DNA"/>
</dbReference>
<organism evidence="1 2">
    <name type="scientific">Penicillium hordei</name>
    <dbReference type="NCBI Taxonomy" id="40994"/>
    <lineage>
        <taxon>Eukaryota</taxon>
        <taxon>Fungi</taxon>
        <taxon>Dikarya</taxon>
        <taxon>Ascomycota</taxon>
        <taxon>Pezizomycotina</taxon>
        <taxon>Eurotiomycetes</taxon>
        <taxon>Eurotiomycetidae</taxon>
        <taxon>Eurotiales</taxon>
        <taxon>Aspergillaceae</taxon>
        <taxon>Penicillium</taxon>
    </lineage>
</organism>
<protein>
    <submittedName>
        <fullName evidence="1">Uncharacterized protein</fullName>
    </submittedName>
</protein>
<dbReference type="GeneID" id="81590501"/>
<reference evidence="1" key="1">
    <citation type="journal article" date="2023" name="IMA Fungus">
        <title>Comparative genomic study of the Penicillium genus elucidates a diverse pangenome and 15 lateral gene transfer events.</title>
        <authorList>
            <person name="Petersen C."/>
            <person name="Sorensen T."/>
            <person name="Nielsen M.R."/>
            <person name="Sondergaard T.E."/>
            <person name="Sorensen J.L."/>
            <person name="Fitzpatrick D.A."/>
            <person name="Frisvad J.C."/>
            <person name="Nielsen K.L."/>
        </authorList>
    </citation>
    <scope>NUCLEOTIDE SEQUENCE</scope>
    <source>
        <strain evidence="1">IBT 12815</strain>
    </source>
</reference>
<evidence type="ECO:0000313" key="1">
    <source>
        <dbReference type="EMBL" id="KAJ5592301.1"/>
    </source>
</evidence>
<dbReference type="AlphaFoldDB" id="A0AAD6DSF2"/>